<dbReference type="Proteomes" id="UP001140217">
    <property type="component" value="Unassembled WGS sequence"/>
</dbReference>
<accession>A0A9W8HJX8</accession>
<evidence type="ECO:0000313" key="2">
    <source>
        <dbReference type="Proteomes" id="UP001140217"/>
    </source>
</evidence>
<name>A0A9W8HJX8_9FUNG</name>
<gene>
    <name evidence="1" type="ORF">H4R18_001639</name>
</gene>
<protein>
    <submittedName>
        <fullName evidence="1">Uncharacterized protein</fullName>
    </submittedName>
</protein>
<reference evidence="1" key="1">
    <citation type="submission" date="2022-07" db="EMBL/GenBank/DDBJ databases">
        <title>Phylogenomic reconstructions and comparative analyses of Kickxellomycotina fungi.</title>
        <authorList>
            <person name="Reynolds N.K."/>
            <person name="Stajich J.E."/>
            <person name="Barry K."/>
            <person name="Grigoriev I.V."/>
            <person name="Crous P."/>
            <person name="Smith M.E."/>
        </authorList>
    </citation>
    <scope>NUCLEOTIDE SEQUENCE</scope>
    <source>
        <strain evidence="1">NBRC 105414</strain>
    </source>
</reference>
<keyword evidence="2" id="KW-1185">Reference proteome</keyword>
<organism evidence="1 2">
    <name type="scientific">Coemansia javaensis</name>
    <dbReference type="NCBI Taxonomy" id="2761396"/>
    <lineage>
        <taxon>Eukaryota</taxon>
        <taxon>Fungi</taxon>
        <taxon>Fungi incertae sedis</taxon>
        <taxon>Zoopagomycota</taxon>
        <taxon>Kickxellomycotina</taxon>
        <taxon>Kickxellomycetes</taxon>
        <taxon>Kickxellales</taxon>
        <taxon>Kickxellaceae</taxon>
        <taxon>Coemansia</taxon>
    </lineage>
</organism>
<dbReference type="EMBL" id="JANBUL010000045">
    <property type="protein sequence ID" value="KAJ2783506.1"/>
    <property type="molecule type" value="Genomic_DNA"/>
</dbReference>
<comment type="caution">
    <text evidence="1">The sequence shown here is derived from an EMBL/GenBank/DDBJ whole genome shotgun (WGS) entry which is preliminary data.</text>
</comment>
<proteinExistence type="predicted"/>
<sequence length="143" mass="16271">MTKYTAGVNRAHEREIFRQHIGYIIPAFQDYLNEKGIEYFSRDGIQEIMRNLSYQSTDTLADGSSVDWYSYACHIEDMKKRTGSHTTISAAISDTDITLHSSWGNASFYASKPARHPDHGLARHPDHDLAHRLHTASTKIQYG</sequence>
<dbReference type="AlphaFoldDB" id="A0A9W8HJX8"/>
<evidence type="ECO:0000313" key="1">
    <source>
        <dbReference type="EMBL" id="KAJ2783506.1"/>
    </source>
</evidence>